<feature type="compositionally biased region" description="Basic and acidic residues" evidence="1">
    <location>
        <begin position="114"/>
        <end position="124"/>
    </location>
</feature>
<evidence type="ECO:0000256" key="1">
    <source>
        <dbReference type="SAM" id="MobiDB-lite"/>
    </source>
</evidence>
<feature type="compositionally biased region" description="Low complexity" evidence="1">
    <location>
        <begin position="91"/>
        <end position="107"/>
    </location>
</feature>
<evidence type="ECO:0000313" key="2">
    <source>
        <dbReference type="EMBL" id="TNN74224.1"/>
    </source>
</evidence>
<proteinExistence type="predicted"/>
<dbReference type="Proteomes" id="UP000314294">
    <property type="component" value="Unassembled WGS sequence"/>
</dbReference>
<dbReference type="AlphaFoldDB" id="A0A4Z2IA87"/>
<organism evidence="2 3">
    <name type="scientific">Liparis tanakae</name>
    <name type="common">Tanaka's snailfish</name>
    <dbReference type="NCBI Taxonomy" id="230148"/>
    <lineage>
        <taxon>Eukaryota</taxon>
        <taxon>Metazoa</taxon>
        <taxon>Chordata</taxon>
        <taxon>Craniata</taxon>
        <taxon>Vertebrata</taxon>
        <taxon>Euteleostomi</taxon>
        <taxon>Actinopterygii</taxon>
        <taxon>Neopterygii</taxon>
        <taxon>Teleostei</taxon>
        <taxon>Neoteleostei</taxon>
        <taxon>Acanthomorphata</taxon>
        <taxon>Eupercaria</taxon>
        <taxon>Perciformes</taxon>
        <taxon>Cottioidei</taxon>
        <taxon>Cottales</taxon>
        <taxon>Liparidae</taxon>
        <taxon>Liparis</taxon>
    </lineage>
</organism>
<gene>
    <name evidence="2" type="ORF">EYF80_015467</name>
</gene>
<reference evidence="2 3" key="1">
    <citation type="submission" date="2019-03" db="EMBL/GenBank/DDBJ databases">
        <title>First draft genome of Liparis tanakae, snailfish: a comprehensive survey of snailfish specific genes.</title>
        <authorList>
            <person name="Kim W."/>
            <person name="Song I."/>
            <person name="Jeong J.-H."/>
            <person name="Kim D."/>
            <person name="Kim S."/>
            <person name="Ryu S."/>
            <person name="Song J.Y."/>
            <person name="Lee S.K."/>
        </authorList>
    </citation>
    <scope>NUCLEOTIDE SEQUENCE [LARGE SCALE GENOMIC DNA]</scope>
    <source>
        <tissue evidence="2">Muscle</tissue>
    </source>
</reference>
<evidence type="ECO:0000313" key="3">
    <source>
        <dbReference type="Proteomes" id="UP000314294"/>
    </source>
</evidence>
<feature type="region of interest" description="Disordered" evidence="1">
    <location>
        <begin position="41"/>
        <end position="132"/>
    </location>
</feature>
<accession>A0A4Z2IA87</accession>
<protein>
    <submittedName>
        <fullName evidence="2">Uncharacterized protein</fullName>
    </submittedName>
</protein>
<dbReference type="EMBL" id="SRLO01000116">
    <property type="protein sequence ID" value="TNN74224.1"/>
    <property type="molecule type" value="Genomic_DNA"/>
</dbReference>
<name>A0A4Z2IA87_9TELE</name>
<comment type="caution">
    <text evidence="2">The sequence shown here is derived from an EMBL/GenBank/DDBJ whole genome shotgun (WGS) entry which is preliminary data.</text>
</comment>
<sequence length="212" mass="23099">MPNLRQLLRTCYLCQQCAGSAHHISCRSVSIWGLENVLSPPDKQQQLDTSLKPSTCTSEQLQTAETPEKPDRSNPAAESSTSKRPGTRLKGYGAPGPSGTAAASPGFGSWGWSEDMRREERGEEEREEDEEDSSLYCCLDIKQVSVSPPGVMTLQSLRVSAAVQTPARLNADLQRDGYTAASRAVVVLISIHAERRSVAARCAIQCSRVHVR</sequence>
<keyword evidence="3" id="KW-1185">Reference proteome</keyword>
<feature type="compositionally biased region" description="Polar residues" evidence="1">
    <location>
        <begin position="42"/>
        <end position="65"/>
    </location>
</feature>